<keyword evidence="2" id="KW-1185">Reference proteome</keyword>
<reference key="2">
    <citation type="submission" date="2011-10" db="EMBL/GenBank/DDBJ databases">
        <title>The genome and transcriptome sequence of Clonorchis sinensis provide insights into the carcinogenic liver fluke.</title>
        <authorList>
            <person name="Wang X."/>
            <person name="Huang Y."/>
            <person name="Chen W."/>
            <person name="Liu H."/>
            <person name="Guo L."/>
            <person name="Chen Y."/>
            <person name="Luo F."/>
            <person name="Zhou W."/>
            <person name="Sun J."/>
            <person name="Mao Q."/>
            <person name="Liang P."/>
            <person name="Zhou C."/>
            <person name="Tian Y."/>
            <person name="Men J."/>
            <person name="Lv X."/>
            <person name="Huang L."/>
            <person name="Zhou J."/>
            <person name="Hu Y."/>
            <person name="Li R."/>
            <person name="Zhang F."/>
            <person name="Lei H."/>
            <person name="Li X."/>
            <person name="Hu X."/>
            <person name="Liang C."/>
            <person name="Xu J."/>
            <person name="Wu Z."/>
            <person name="Yu X."/>
        </authorList>
    </citation>
    <scope>NUCLEOTIDE SEQUENCE</scope>
    <source>
        <strain>Henan</strain>
    </source>
</reference>
<organism evidence="1 2">
    <name type="scientific">Clonorchis sinensis</name>
    <name type="common">Chinese liver fluke</name>
    <dbReference type="NCBI Taxonomy" id="79923"/>
    <lineage>
        <taxon>Eukaryota</taxon>
        <taxon>Metazoa</taxon>
        <taxon>Spiralia</taxon>
        <taxon>Lophotrochozoa</taxon>
        <taxon>Platyhelminthes</taxon>
        <taxon>Trematoda</taxon>
        <taxon>Digenea</taxon>
        <taxon>Opisthorchiida</taxon>
        <taxon>Opisthorchiata</taxon>
        <taxon>Opisthorchiidae</taxon>
        <taxon>Clonorchis</taxon>
    </lineage>
</organism>
<evidence type="ECO:0000313" key="2">
    <source>
        <dbReference type="Proteomes" id="UP000008909"/>
    </source>
</evidence>
<sequence length="631" mass="72433">MNERVDQSSKSEPVRVESRPELLFRVWRHSFVWLSETDNKNATDIDWKAYLAASTTRCSGEYVNPTLEGQEVNRAPQISTANCGTRVAAILQRRHVSRPELHSGTLNKCPQTELSTNVLKRALTIGETDVTRTRNLLMKAVVRSIRSTGRGVLYSRWPPFFDPSCFRSQAKFSAPYKEVAISSQYEFTSDGGAFGRDSRRRFWDLLLRKRHLTYSAKFVEGDAQLFTHRDEALQWDLQYPPGDFRKMAQAPKMFWRYVDDTFDLLSTIDPRKIWRYLAIRGVPSKSTALVMALYAKSYGRVRVCGELLTYFVTSGGVRQAGDLSKIQLYPSFMVFMLSSKKAKSAVTVFSNLMSIVFRPRHVLRYRIVSYQLNYMAADANRKVSDQILLSSIRGKLITLVYFSSHRINSTAGHRDRKHEFSIMWNTHKCGLIVQSVDFYFSGLVSHSPLEPQAKPKTVIEITFCDDSLTDQNLSKALIYRTIRCTMPAMVLKVTFSDHHCASRMMKFVHNQFHPDFPKLNLHSFHITKTANFNSRSCPVSKVYQCRNVEKDCTACSELSAVRISRDFKVDRTEWRNRIGLSTGAREIVRTSTSILPGREHDTDRGPIQLQMKNGVCVDCDSWWIKKAEEME</sequence>
<proteinExistence type="predicted"/>
<protein>
    <submittedName>
        <fullName evidence="1">Uncharacterized protein</fullName>
    </submittedName>
</protein>
<dbReference type="Proteomes" id="UP000008909">
    <property type="component" value="Unassembled WGS sequence"/>
</dbReference>
<reference evidence="1" key="1">
    <citation type="journal article" date="2011" name="Genome Biol.">
        <title>The draft genome of the carcinogenic human liver fluke Clonorchis sinensis.</title>
        <authorList>
            <person name="Wang X."/>
            <person name="Chen W."/>
            <person name="Huang Y."/>
            <person name="Sun J."/>
            <person name="Men J."/>
            <person name="Liu H."/>
            <person name="Luo F."/>
            <person name="Guo L."/>
            <person name="Lv X."/>
            <person name="Deng C."/>
            <person name="Zhou C."/>
            <person name="Fan Y."/>
            <person name="Li X."/>
            <person name="Huang L."/>
            <person name="Hu Y."/>
            <person name="Liang C."/>
            <person name="Hu X."/>
            <person name="Xu J."/>
            <person name="Yu X."/>
        </authorList>
    </citation>
    <scope>NUCLEOTIDE SEQUENCE [LARGE SCALE GENOMIC DNA]</scope>
    <source>
        <strain evidence="1">Henan</strain>
    </source>
</reference>
<evidence type="ECO:0000313" key="1">
    <source>
        <dbReference type="EMBL" id="GAA54329.1"/>
    </source>
</evidence>
<gene>
    <name evidence="1" type="ORF">CLF_102298</name>
</gene>
<accession>G7YMZ8</accession>
<dbReference type="AlphaFoldDB" id="G7YMZ8"/>
<name>G7YMZ8_CLOSI</name>
<dbReference type="EMBL" id="DF143884">
    <property type="protein sequence ID" value="GAA54329.1"/>
    <property type="molecule type" value="Genomic_DNA"/>
</dbReference>